<dbReference type="EMBL" id="AE017285">
    <property type="protein sequence ID" value="AAS96777.1"/>
    <property type="molecule type" value="Genomic_DNA"/>
</dbReference>
<accession>Q729P6</accession>
<dbReference type="AlphaFoldDB" id="Q729P6"/>
<dbReference type="EnsemblBacteria" id="AAS96777">
    <property type="protein sequence ID" value="AAS96777"/>
    <property type="gene ID" value="DVU_2304"/>
</dbReference>
<evidence type="ECO:0000313" key="1">
    <source>
        <dbReference type="EMBL" id="AAS96777.1"/>
    </source>
</evidence>
<name>Q729P6_NITV2</name>
<protein>
    <submittedName>
        <fullName evidence="1">Uncharacterized protein</fullName>
    </submittedName>
</protein>
<gene>
    <name evidence="1" type="ordered locus">DVU_2304</name>
</gene>
<proteinExistence type="predicted"/>
<organism evidence="1 2">
    <name type="scientific">Nitratidesulfovibrio vulgaris (strain ATCC 29579 / DSM 644 / CCUG 34227 / NCIMB 8303 / VKM B-1760 / Hildenborough)</name>
    <name type="common">Desulfovibrio vulgaris</name>
    <dbReference type="NCBI Taxonomy" id="882"/>
    <lineage>
        <taxon>Bacteria</taxon>
        <taxon>Pseudomonadati</taxon>
        <taxon>Thermodesulfobacteriota</taxon>
        <taxon>Desulfovibrionia</taxon>
        <taxon>Desulfovibrionales</taxon>
        <taxon>Desulfovibrionaceae</taxon>
        <taxon>Nitratidesulfovibrio</taxon>
    </lineage>
</organism>
<dbReference type="PaxDb" id="882-DVU_2304"/>
<dbReference type="Proteomes" id="UP000002194">
    <property type="component" value="Chromosome"/>
</dbReference>
<reference evidence="1 2" key="1">
    <citation type="journal article" date="2004" name="Nat. Biotechnol.">
        <title>The genome sequence of the anaerobic, sulfate-reducing bacterium Desulfovibrio vulgaris Hildenborough.</title>
        <authorList>
            <person name="Heidelberg J.F."/>
            <person name="Seshadri R."/>
            <person name="Haveman S.A."/>
            <person name="Hemme C.L."/>
            <person name="Paulsen I.T."/>
            <person name="Kolonay J.F."/>
            <person name="Eisen J.A."/>
            <person name="Ward N."/>
            <person name="Methe B."/>
            <person name="Brinkac L.M."/>
            <person name="Daugherty S.C."/>
            <person name="Deboy R.T."/>
            <person name="Dodson R.J."/>
            <person name="Durkin A.S."/>
            <person name="Madupu R."/>
            <person name="Nelson W.C."/>
            <person name="Sullivan S.A."/>
            <person name="Fouts D."/>
            <person name="Haft D.H."/>
            <person name="Selengut J."/>
            <person name="Peterson J.D."/>
            <person name="Davidsen T.M."/>
            <person name="Zafar N."/>
            <person name="Zhou L."/>
            <person name="Radune D."/>
            <person name="Dimitrov G."/>
            <person name="Hance M."/>
            <person name="Tran K."/>
            <person name="Khouri H."/>
            <person name="Gill J."/>
            <person name="Utterback T.R."/>
            <person name="Feldblyum T.V."/>
            <person name="Wall J.D."/>
            <person name="Voordouw G."/>
            <person name="Fraser C.M."/>
        </authorList>
    </citation>
    <scope>NUCLEOTIDE SEQUENCE [LARGE SCALE GENOMIC DNA]</scope>
    <source>
        <strain evidence="2">ATCC 29579 / DSM 644 / NCIMB 8303 / VKM B-1760 / Hildenborough</strain>
    </source>
</reference>
<evidence type="ECO:0000313" key="2">
    <source>
        <dbReference type="Proteomes" id="UP000002194"/>
    </source>
</evidence>
<dbReference type="KEGG" id="dvu:DVU_2304"/>
<dbReference type="HOGENOM" id="CLU_2616290_0_0_7"/>
<keyword evidence="2" id="KW-1185">Reference proteome</keyword>
<dbReference type="STRING" id="882.DVU_2304"/>
<sequence>MHPEQDAALRRRIVTITLRKSMFLAMPCPRHRMGSCHPSAKNHRIQRVIMYKPNMGDNRSRHCSVTLSVHKATQQRQP</sequence>